<gene>
    <name evidence="1" type="ORF">QE364_003894</name>
</gene>
<accession>A0ACC6IND9</accession>
<keyword evidence="2" id="KW-1185">Reference proteome</keyword>
<name>A0ACC6IND9_9ACTN</name>
<evidence type="ECO:0000313" key="2">
    <source>
        <dbReference type="Proteomes" id="UP001261666"/>
    </source>
</evidence>
<protein>
    <submittedName>
        <fullName evidence="1">Integrase</fullName>
    </submittedName>
</protein>
<reference evidence="1" key="1">
    <citation type="submission" date="2023-08" db="EMBL/GenBank/DDBJ databases">
        <title>Functional and genomic diversity of the sorghum phyllosphere microbiome.</title>
        <authorList>
            <person name="Shade A."/>
        </authorList>
    </citation>
    <scope>NUCLEOTIDE SEQUENCE</scope>
    <source>
        <strain evidence="1">SORGH_AS_0885</strain>
    </source>
</reference>
<comment type="caution">
    <text evidence="1">The sequence shown here is derived from an EMBL/GenBank/DDBJ whole genome shotgun (WGS) entry which is preliminary data.</text>
</comment>
<sequence>MTIVTAPPLGLGMTKTWGKLIGSWTLFLKATGSPSTTREQRLYHVRRLASEIGCEAVEVTLEGLVGWLASKDWQPNTRRAYRASFRAFWGWLLATGRARTSPAHQLPPVRIPRARPRPAPESAVKRALLLVSDRRAYFGIRLAAHCGLRRGEVARVRSSDVEEVLTGWSLRVRGKGGHERIVPLPDDLARELMRQPEGWLFPSSHGGHLTPAYVGKLIARHLPGDLTTHTLRHRCATVAYAATKDLRAVQELLGHAKPETTAIYTAVPDDDVRRAMLAAAA</sequence>
<dbReference type="EMBL" id="JAVIZJ010000019">
    <property type="protein sequence ID" value="MDR6212163.1"/>
    <property type="molecule type" value="Genomic_DNA"/>
</dbReference>
<organism evidence="1 2">
    <name type="scientific">Nocardioides zeae</name>
    <dbReference type="NCBI Taxonomy" id="1457234"/>
    <lineage>
        <taxon>Bacteria</taxon>
        <taxon>Bacillati</taxon>
        <taxon>Actinomycetota</taxon>
        <taxon>Actinomycetes</taxon>
        <taxon>Propionibacteriales</taxon>
        <taxon>Nocardioidaceae</taxon>
        <taxon>Nocardioides</taxon>
    </lineage>
</organism>
<proteinExistence type="predicted"/>
<evidence type="ECO:0000313" key="1">
    <source>
        <dbReference type="EMBL" id="MDR6212163.1"/>
    </source>
</evidence>
<dbReference type="Proteomes" id="UP001261666">
    <property type="component" value="Unassembled WGS sequence"/>
</dbReference>